<evidence type="ECO:0008006" key="8">
    <source>
        <dbReference type="Google" id="ProtNLM"/>
    </source>
</evidence>
<feature type="region of interest" description="Disordered" evidence="3">
    <location>
        <begin position="131"/>
        <end position="156"/>
    </location>
</feature>
<dbReference type="PRINTS" id="PR00344">
    <property type="entry name" value="BCTRLSENSOR"/>
</dbReference>
<dbReference type="Pfam" id="PF02518">
    <property type="entry name" value="HATPase_c"/>
    <property type="match status" value="1"/>
</dbReference>
<dbReference type="InterPro" id="IPR036890">
    <property type="entry name" value="HATPase_C_sf"/>
</dbReference>
<dbReference type="Pfam" id="PF00072">
    <property type="entry name" value="Response_reg"/>
    <property type="match status" value="1"/>
</dbReference>
<gene>
    <name evidence="6" type="ORF">EJ08DRAFT_690270</name>
</gene>
<dbReference type="InterPro" id="IPR058846">
    <property type="entry name" value="PAS-like"/>
</dbReference>
<dbReference type="SMART" id="SM00448">
    <property type="entry name" value="REC"/>
    <property type="match status" value="1"/>
</dbReference>
<dbReference type="Proteomes" id="UP000800235">
    <property type="component" value="Unassembled WGS sequence"/>
</dbReference>
<dbReference type="AlphaFoldDB" id="A0A9P4NHD4"/>
<dbReference type="SUPFAM" id="SSF47384">
    <property type="entry name" value="Homodimeric domain of signal transducing histidine kinase"/>
    <property type="match status" value="1"/>
</dbReference>
<evidence type="ECO:0000313" key="6">
    <source>
        <dbReference type="EMBL" id="KAF2421122.1"/>
    </source>
</evidence>
<dbReference type="PROSITE" id="PS50110">
    <property type="entry name" value="RESPONSE_REGULATORY"/>
    <property type="match status" value="1"/>
</dbReference>
<dbReference type="InterPro" id="IPR036097">
    <property type="entry name" value="HisK_dim/P_sf"/>
</dbReference>
<dbReference type="Gene3D" id="3.30.565.10">
    <property type="entry name" value="Histidine kinase-like ATPase, C-terminal domain"/>
    <property type="match status" value="1"/>
</dbReference>
<dbReference type="PROSITE" id="PS50109">
    <property type="entry name" value="HIS_KIN"/>
    <property type="match status" value="1"/>
</dbReference>
<accession>A0A9P4NHD4</accession>
<dbReference type="EMBL" id="MU007102">
    <property type="protein sequence ID" value="KAF2421122.1"/>
    <property type="molecule type" value="Genomic_DNA"/>
</dbReference>
<evidence type="ECO:0000256" key="3">
    <source>
        <dbReference type="SAM" id="MobiDB-lite"/>
    </source>
</evidence>
<keyword evidence="7" id="KW-1185">Reference proteome</keyword>
<dbReference type="OrthoDB" id="60033at2759"/>
<dbReference type="CDD" id="cd00082">
    <property type="entry name" value="HisKA"/>
    <property type="match status" value="1"/>
</dbReference>
<evidence type="ECO:0000259" key="5">
    <source>
        <dbReference type="PROSITE" id="PS50110"/>
    </source>
</evidence>
<reference evidence="6" key="1">
    <citation type="journal article" date="2020" name="Stud. Mycol.">
        <title>101 Dothideomycetes genomes: a test case for predicting lifestyles and emergence of pathogens.</title>
        <authorList>
            <person name="Haridas S."/>
            <person name="Albert R."/>
            <person name="Binder M."/>
            <person name="Bloem J."/>
            <person name="Labutti K."/>
            <person name="Salamov A."/>
            <person name="Andreopoulos B."/>
            <person name="Baker S."/>
            <person name="Barry K."/>
            <person name="Bills G."/>
            <person name="Bluhm B."/>
            <person name="Cannon C."/>
            <person name="Castanera R."/>
            <person name="Culley D."/>
            <person name="Daum C."/>
            <person name="Ezra D."/>
            <person name="Gonzalez J."/>
            <person name="Henrissat B."/>
            <person name="Kuo A."/>
            <person name="Liang C."/>
            <person name="Lipzen A."/>
            <person name="Lutzoni F."/>
            <person name="Magnuson J."/>
            <person name="Mondo S."/>
            <person name="Nolan M."/>
            <person name="Ohm R."/>
            <person name="Pangilinan J."/>
            <person name="Park H.-J."/>
            <person name="Ramirez L."/>
            <person name="Alfaro M."/>
            <person name="Sun H."/>
            <person name="Tritt A."/>
            <person name="Yoshinaga Y."/>
            <person name="Zwiers L.-H."/>
            <person name="Turgeon B."/>
            <person name="Goodwin S."/>
            <person name="Spatafora J."/>
            <person name="Crous P."/>
            <person name="Grigoriev I."/>
        </authorList>
    </citation>
    <scope>NUCLEOTIDE SEQUENCE</scope>
    <source>
        <strain evidence="6">CBS 130266</strain>
    </source>
</reference>
<evidence type="ECO:0000256" key="1">
    <source>
        <dbReference type="ARBA" id="ARBA00022553"/>
    </source>
</evidence>
<feature type="compositionally biased region" description="Polar residues" evidence="3">
    <location>
        <begin position="139"/>
        <end position="156"/>
    </location>
</feature>
<protein>
    <recommendedName>
        <fullName evidence="8">Histidine kinase</fullName>
    </recommendedName>
</protein>
<comment type="caution">
    <text evidence="6">The sequence shown here is derived from an EMBL/GenBank/DDBJ whole genome shotgun (WGS) entry which is preliminary data.</text>
</comment>
<dbReference type="SMART" id="SM00388">
    <property type="entry name" value="HisKA"/>
    <property type="match status" value="1"/>
</dbReference>
<dbReference type="PANTHER" id="PTHR43719">
    <property type="entry name" value="TWO-COMPONENT HISTIDINE KINASE"/>
    <property type="match status" value="1"/>
</dbReference>
<dbReference type="Gene3D" id="3.40.50.2300">
    <property type="match status" value="1"/>
</dbReference>
<evidence type="ECO:0000313" key="7">
    <source>
        <dbReference type="Proteomes" id="UP000800235"/>
    </source>
</evidence>
<dbReference type="InterPro" id="IPR005467">
    <property type="entry name" value="His_kinase_dom"/>
</dbReference>
<dbReference type="InterPro" id="IPR003594">
    <property type="entry name" value="HATPase_dom"/>
</dbReference>
<dbReference type="InterPro" id="IPR003661">
    <property type="entry name" value="HisK_dim/P_dom"/>
</dbReference>
<proteinExistence type="predicted"/>
<dbReference type="Pfam" id="PF00512">
    <property type="entry name" value="HisKA"/>
    <property type="match status" value="1"/>
</dbReference>
<evidence type="ECO:0000259" key="4">
    <source>
        <dbReference type="PROSITE" id="PS50109"/>
    </source>
</evidence>
<dbReference type="InterPro" id="IPR004358">
    <property type="entry name" value="Sig_transdc_His_kin-like_C"/>
</dbReference>
<dbReference type="InterPro" id="IPR011006">
    <property type="entry name" value="CheY-like_superfamily"/>
</dbReference>
<dbReference type="SUPFAM" id="SSF52172">
    <property type="entry name" value="CheY-like"/>
    <property type="match status" value="1"/>
</dbReference>
<dbReference type="SMART" id="SM00387">
    <property type="entry name" value="HATPase_c"/>
    <property type="match status" value="1"/>
</dbReference>
<evidence type="ECO:0000256" key="2">
    <source>
        <dbReference type="PROSITE-ProRule" id="PRU00169"/>
    </source>
</evidence>
<keyword evidence="1 2" id="KW-0597">Phosphoprotein</keyword>
<name>A0A9P4NHD4_9PEZI</name>
<feature type="domain" description="Histidine kinase" evidence="4">
    <location>
        <begin position="686"/>
        <end position="957"/>
    </location>
</feature>
<dbReference type="SUPFAM" id="SSF55874">
    <property type="entry name" value="ATPase domain of HSP90 chaperone/DNA topoisomerase II/histidine kinase"/>
    <property type="match status" value="1"/>
</dbReference>
<organism evidence="6 7">
    <name type="scientific">Tothia fuscella</name>
    <dbReference type="NCBI Taxonomy" id="1048955"/>
    <lineage>
        <taxon>Eukaryota</taxon>
        <taxon>Fungi</taxon>
        <taxon>Dikarya</taxon>
        <taxon>Ascomycota</taxon>
        <taxon>Pezizomycotina</taxon>
        <taxon>Dothideomycetes</taxon>
        <taxon>Pleosporomycetidae</taxon>
        <taxon>Venturiales</taxon>
        <taxon>Cylindrosympodiaceae</taxon>
        <taxon>Tothia</taxon>
    </lineage>
</organism>
<dbReference type="PANTHER" id="PTHR43719:SF30">
    <property type="entry name" value="TWO-COMPONENT SYSTEM RESPONSE REGULATOR"/>
    <property type="match status" value="1"/>
</dbReference>
<sequence length="1104" mass="123305">MLQADTLNDVGLLEFFNSDPRPTFVLDLQIAMIPGENTLQPVHCNPAMLAADVGKLLQAITKTNDPHRARVHDSGMVSKFRRWASMGCTDSTSLSNGEHFIYAAWVWTKVVIQERWVVMSGISNLVEARNQEREKSKMQSHPTSKSTAGSLEGTSSDWTGQAPFSDCSPHGQFVRHIDWAKTQLGAMNTWDDTLRNMAILVMKDPRPAVIFWGSELVMLYNEPYVELLGSFHPSCMGGSARIGLAEVWHHFEPIIQRNIAGESVEELSSLVFLARNGYTEETYFSLKFIPIIDSQGYTVGHYESVIETTKEQISQRRLTTVLGLSEQTANVRDLDSYWALATEVLSHNDKDIPFALLYSVTNSETLSASGAETNSLNVTTSKDQCRLRGAIGLTAASPAAPLYLDFQGSEGFMPYFRKVMQLQDPTIVELNEGTLAAGLLYGLKWRGFGDPSKALVVCPLVPTSSDGTVLGFLVIGLNPRRPYDEDYRQFIQVISRLLSTSLNSIVLHVEDIERRERVIARAEEMEFQLTQQLLLSQREVERTSLKFQRFAERADISISISNLDGPKDRDLNLTRAWEELIDDKYAIIGQEKFRSLTREKSHQSFELRLKRTWDAPRADGDELGHEKQPMWIICSVYPELSEDGEVVEIVACATDISRQKWGEKMQSSRAADAQEAKRQLENFIDTTSHEMRNPLSAIVWCADSIISSHKAYSNSPRPLPNFLETNIDAAETIVQCSQHMKCIVDDVLTMSKLDSGLLAMTPVDVQPEKIAQHAVKMFEGEAKSAKVGLDFRVEDSCRALDIGWVSLDPTRLLQILINLITNAIKFTRLEKKRRQVSVSMGFSIVRPVHSTDGNVSYIRMLEAATEAQSLQADWSMGETLYVAFTVQDTGRGLTESERELLFARFSQASPRTHINYGGFGLGLFISRRLTEMHGGAIGFTSDNGGGSTFSFYIKARRSTNVQQQLRNGTTAAATTVLHVLVVEDNLVNQRILAQQLRKLGVEVAVANHGGEALDYLQTTMLCVDDGNQLDLILMDWEMPIMDGLTAVRRIRDLQKSGIVRGHVPVIAVTANVRSEQVKTALEAGMDDVVKCISVKFDITNKDYM</sequence>
<feature type="domain" description="Response regulatory" evidence="5">
    <location>
        <begin position="978"/>
        <end position="1104"/>
    </location>
</feature>
<dbReference type="GO" id="GO:0000155">
    <property type="term" value="F:phosphorelay sensor kinase activity"/>
    <property type="evidence" value="ECO:0007669"/>
    <property type="project" value="InterPro"/>
</dbReference>
<feature type="modified residue" description="4-aspartylphosphate" evidence="2">
    <location>
        <position position="1035"/>
    </location>
</feature>
<dbReference type="InterPro" id="IPR001789">
    <property type="entry name" value="Sig_transdc_resp-reg_receiver"/>
</dbReference>
<dbReference type="SUPFAM" id="SSF55781">
    <property type="entry name" value="GAF domain-like"/>
    <property type="match status" value="1"/>
</dbReference>
<dbReference type="InterPro" id="IPR050956">
    <property type="entry name" value="2C_system_His_kinase"/>
</dbReference>
<dbReference type="Pfam" id="PF26131">
    <property type="entry name" value="PAS-like"/>
    <property type="match status" value="1"/>
</dbReference>
<dbReference type="Gene3D" id="1.10.287.130">
    <property type="match status" value="1"/>
</dbReference>
<dbReference type="CDD" id="cd17546">
    <property type="entry name" value="REC_hyHK_CKI1_RcsC-like"/>
    <property type="match status" value="1"/>
</dbReference>
<dbReference type="Gene3D" id="3.30.450.20">
    <property type="entry name" value="PAS domain"/>
    <property type="match status" value="2"/>
</dbReference>